<protein>
    <submittedName>
        <fullName evidence="3">Glycosyltransferase</fullName>
    </submittedName>
</protein>
<sequence>MKFLHLLASGNTGGIETLCKDYGVFSNIDNRFIFPWNGGATTEEMKNANLNVIELKLSKKDLYGTLRAIYRVCKDEKIDAIVEHHTSPILLFYLVLLKKRFPQIKTVAYAHCNAGDMQGGNGNRGLTIKKWLIKKSFQKVDCVVAISRFVEESLIKQFHISADKITLIYNGVDVEKMATILHPKHSPAEIIYVGRLIEQKGVQVILKALKRLPEIVDWNFSIVGDGEYRSNLERQVLDLGLGQRVTFLGNCRNVPELLAQADIFVHAPILEEGFGITIVEAMAAGILCIGSKSGAIPEIIKHMVNGYLFEKGAYEELAQLLLSSINEYDTEEKKIVRRNAISTAKCFSVESFAENLDEILSQK</sequence>
<gene>
    <name evidence="3" type="ORF">Ana3638_03490</name>
</gene>
<dbReference type="KEGG" id="anr:Ana3638_03490"/>
<dbReference type="EMBL" id="CP048000">
    <property type="protein sequence ID" value="QHQ59960.1"/>
    <property type="molecule type" value="Genomic_DNA"/>
</dbReference>
<dbReference type="InterPro" id="IPR050194">
    <property type="entry name" value="Glycosyltransferase_grp1"/>
</dbReference>
<dbReference type="RefSeq" id="WP_161836796.1">
    <property type="nucleotide sequence ID" value="NZ_CP048000.1"/>
</dbReference>
<dbReference type="Pfam" id="PF00534">
    <property type="entry name" value="Glycos_transf_1"/>
    <property type="match status" value="1"/>
</dbReference>
<accession>A0A6P1TFJ5</accession>
<keyword evidence="3" id="KW-0808">Transferase</keyword>
<dbReference type="SUPFAM" id="SSF53756">
    <property type="entry name" value="UDP-Glycosyltransferase/glycogen phosphorylase"/>
    <property type="match status" value="1"/>
</dbReference>
<evidence type="ECO:0000259" key="2">
    <source>
        <dbReference type="Pfam" id="PF13439"/>
    </source>
</evidence>
<keyword evidence="4" id="KW-1185">Reference proteome</keyword>
<dbReference type="InterPro" id="IPR001296">
    <property type="entry name" value="Glyco_trans_1"/>
</dbReference>
<evidence type="ECO:0000313" key="4">
    <source>
        <dbReference type="Proteomes" id="UP000464314"/>
    </source>
</evidence>
<name>A0A6P1TFJ5_9FIRM</name>
<reference evidence="3 4" key="1">
    <citation type="submission" date="2020-01" db="EMBL/GenBank/DDBJ databases">
        <title>Genome analysis of Anaerocolumna sp. CBA3638.</title>
        <authorList>
            <person name="Kim J."/>
            <person name="Roh S.W."/>
        </authorList>
    </citation>
    <scope>NUCLEOTIDE SEQUENCE [LARGE SCALE GENOMIC DNA]</scope>
    <source>
        <strain evidence="3 4">CBA3638</strain>
    </source>
</reference>
<proteinExistence type="predicted"/>
<feature type="domain" description="Glycosyl transferase family 1" evidence="1">
    <location>
        <begin position="183"/>
        <end position="334"/>
    </location>
</feature>
<dbReference type="PANTHER" id="PTHR45947">
    <property type="entry name" value="SULFOQUINOVOSYL TRANSFERASE SQD2"/>
    <property type="match status" value="1"/>
</dbReference>
<evidence type="ECO:0000313" key="3">
    <source>
        <dbReference type="EMBL" id="QHQ59960.1"/>
    </source>
</evidence>
<dbReference type="PANTHER" id="PTHR45947:SF3">
    <property type="entry name" value="SULFOQUINOVOSYL TRANSFERASE SQD2"/>
    <property type="match status" value="1"/>
</dbReference>
<organism evidence="3 4">
    <name type="scientific">Anaerocolumna sedimenticola</name>
    <dbReference type="NCBI Taxonomy" id="2696063"/>
    <lineage>
        <taxon>Bacteria</taxon>
        <taxon>Bacillati</taxon>
        <taxon>Bacillota</taxon>
        <taxon>Clostridia</taxon>
        <taxon>Lachnospirales</taxon>
        <taxon>Lachnospiraceae</taxon>
        <taxon>Anaerocolumna</taxon>
    </lineage>
</organism>
<dbReference type="InterPro" id="IPR028098">
    <property type="entry name" value="Glyco_trans_4-like_N"/>
</dbReference>
<dbReference type="Gene3D" id="3.40.50.2000">
    <property type="entry name" value="Glycogen Phosphorylase B"/>
    <property type="match status" value="2"/>
</dbReference>
<dbReference type="CDD" id="cd03801">
    <property type="entry name" value="GT4_PimA-like"/>
    <property type="match status" value="1"/>
</dbReference>
<feature type="domain" description="Glycosyltransferase subfamily 4-like N-terminal" evidence="2">
    <location>
        <begin position="60"/>
        <end position="176"/>
    </location>
</feature>
<dbReference type="AlphaFoldDB" id="A0A6P1TFJ5"/>
<dbReference type="Pfam" id="PF13439">
    <property type="entry name" value="Glyco_transf_4"/>
    <property type="match status" value="1"/>
</dbReference>
<dbReference type="GO" id="GO:0016757">
    <property type="term" value="F:glycosyltransferase activity"/>
    <property type="evidence" value="ECO:0007669"/>
    <property type="project" value="InterPro"/>
</dbReference>
<evidence type="ECO:0000259" key="1">
    <source>
        <dbReference type="Pfam" id="PF00534"/>
    </source>
</evidence>
<dbReference type="Proteomes" id="UP000464314">
    <property type="component" value="Chromosome"/>
</dbReference>